<evidence type="ECO:0000256" key="7">
    <source>
        <dbReference type="RuleBase" id="RU003423"/>
    </source>
</evidence>
<dbReference type="InterPro" id="IPR011053">
    <property type="entry name" value="Single_hybrid_motif"/>
</dbReference>
<dbReference type="Proteomes" id="UP001497392">
    <property type="component" value="Unassembled WGS sequence"/>
</dbReference>
<dbReference type="InterPro" id="IPR004167">
    <property type="entry name" value="PSBD"/>
</dbReference>
<evidence type="ECO:0000256" key="2">
    <source>
        <dbReference type="ARBA" id="ARBA00007317"/>
    </source>
</evidence>
<evidence type="ECO:0000313" key="12">
    <source>
        <dbReference type="Proteomes" id="UP001497392"/>
    </source>
</evidence>
<dbReference type="InterPro" id="IPR001078">
    <property type="entry name" value="2-oxoacid_DH_actylTfrase"/>
</dbReference>
<dbReference type="Gene3D" id="4.10.320.10">
    <property type="entry name" value="E3-binding domain"/>
    <property type="match status" value="1"/>
</dbReference>
<protein>
    <recommendedName>
        <fullName evidence="7">Dihydrolipoamide acetyltransferase component of pyruvate dehydrogenase complex</fullName>
        <ecNumber evidence="7">2.3.1.-</ecNumber>
    </recommendedName>
</protein>
<evidence type="ECO:0000313" key="11">
    <source>
        <dbReference type="EMBL" id="CAL5223687.1"/>
    </source>
</evidence>
<keyword evidence="6 7" id="KW-0012">Acyltransferase</keyword>
<evidence type="ECO:0000259" key="9">
    <source>
        <dbReference type="PROSITE" id="PS50968"/>
    </source>
</evidence>
<evidence type="ECO:0000256" key="1">
    <source>
        <dbReference type="ARBA" id="ARBA00001938"/>
    </source>
</evidence>
<dbReference type="CDD" id="cd06849">
    <property type="entry name" value="lipoyl_domain"/>
    <property type="match status" value="1"/>
</dbReference>
<feature type="compositionally biased region" description="Basic and acidic residues" evidence="8">
    <location>
        <begin position="149"/>
        <end position="158"/>
    </location>
</feature>
<proteinExistence type="inferred from homology"/>
<dbReference type="InterPro" id="IPR050743">
    <property type="entry name" value="2-oxoacid_DH_E2_comp"/>
</dbReference>
<dbReference type="InterPro" id="IPR036625">
    <property type="entry name" value="E3-bd_dom_sf"/>
</dbReference>
<dbReference type="PROSITE" id="PS00189">
    <property type="entry name" value="LIPOYL"/>
    <property type="match status" value="1"/>
</dbReference>
<evidence type="ECO:0000256" key="3">
    <source>
        <dbReference type="ARBA" id="ARBA00022679"/>
    </source>
</evidence>
<comment type="similarity">
    <text evidence="2 7">Belongs to the 2-oxoacid dehydrogenase family.</text>
</comment>
<feature type="region of interest" description="Disordered" evidence="8">
    <location>
        <begin position="148"/>
        <end position="203"/>
    </location>
</feature>
<dbReference type="InterPro" id="IPR023213">
    <property type="entry name" value="CAT-like_dom_sf"/>
</dbReference>
<dbReference type="EC" id="2.3.1.-" evidence="7"/>
<gene>
    <name evidence="11" type="primary">g6239</name>
    <name evidence="11" type="ORF">VP750_LOCUS5346</name>
</gene>
<evidence type="ECO:0000256" key="4">
    <source>
        <dbReference type="ARBA" id="ARBA00022823"/>
    </source>
</evidence>
<accession>A0ABP1FZY5</accession>
<dbReference type="InterPro" id="IPR000089">
    <property type="entry name" value="Biotin_lipoyl"/>
</dbReference>
<dbReference type="Pfam" id="PF00198">
    <property type="entry name" value="2-oxoacid_dh"/>
    <property type="match status" value="1"/>
</dbReference>
<evidence type="ECO:0000256" key="8">
    <source>
        <dbReference type="SAM" id="MobiDB-lite"/>
    </source>
</evidence>
<reference evidence="11 12" key="1">
    <citation type="submission" date="2024-06" db="EMBL/GenBank/DDBJ databases">
        <authorList>
            <person name="Kraege A."/>
            <person name="Thomma B."/>
        </authorList>
    </citation>
    <scope>NUCLEOTIDE SEQUENCE [LARGE SCALE GENOMIC DNA]</scope>
</reference>
<dbReference type="SUPFAM" id="SSF51230">
    <property type="entry name" value="Single hybrid motif"/>
    <property type="match status" value="1"/>
</dbReference>
<dbReference type="Pfam" id="PF02817">
    <property type="entry name" value="E3_binding"/>
    <property type="match status" value="1"/>
</dbReference>
<keyword evidence="4 7" id="KW-0450">Lipoyl</keyword>
<sequence>MHRSACSCIKLRHVVRILCHESSSAQDRLVPRFVNAQQLSNTFGQGGRVGAFNEIGAQWRSFHVSPLLSRLINVPLAQTGEGIKECELISWHVKEGDQVAEFQQLCEVQSDKASVEITSQYEGTITRLLHSEGDIVQVGEALLELESESAEHDVDEAAVRTGTEQASIATDTETGASGGTSTATQPQGEQQHDSRQQQKAPVLASPAVRHLASQAGVNLAEVAGTGPGGRITRADVMRYTEQRSKHASANKEETQLKTEAPHPMHHLASGAPGIPAVQSNTPDSEFAHRDGEPVVKHIRGYGRAMVRTMTAAGAVPHFHFHDDVNMAKLMQLRRELQLYPKAAKVTMLPFIIKALSRALADFPDVNATLQSDMRAVVRHRHHNIGVAIATPAGLVVPNIKGVEQLSVSEIAGHLGRLQQLAEEGHLHQKDLEGGTLTVSNIGSIGGTYANPLVVVPEVAILALGRVRQMATEVPGQPGIVMQPFLPISWGADHRVLDGAMLARCSMALRALLEHPERLLLNLR</sequence>
<dbReference type="SUPFAM" id="SSF52777">
    <property type="entry name" value="CoA-dependent acyltransferases"/>
    <property type="match status" value="1"/>
</dbReference>
<keyword evidence="5" id="KW-0809">Transit peptide</keyword>
<keyword evidence="3 7" id="KW-0808">Transferase</keyword>
<dbReference type="InterPro" id="IPR003016">
    <property type="entry name" value="2-oxoA_DH_lipoyl-BS"/>
</dbReference>
<organism evidence="11 12">
    <name type="scientific">Coccomyxa viridis</name>
    <dbReference type="NCBI Taxonomy" id="1274662"/>
    <lineage>
        <taxon>Eukaryota</taxon>
        <taxon>Viridiplantae</taxon>
        <taxon>Chlorophyta</taxon>
        <taxon>core chlorophytes</taxon>
        <taxon>Trebouxiophyceae</taxon>
        <taxon>Trebouxiophyceae incertae sedis</taxon>
        <taxon>Coccomyxaceae</taxon>
        <taxon>Coccomyxa</taxon>
    </lineage>
</organism>
<dbReference type="PANTHER" id="PTHR43178">
    <property type="entry name" value="DIHYDROLIPOAMIDE ACETYLTRANSFERASE COMPONENT OF PYRUVATE DEHYDROGENASE COMPLEX"/>
    <property type="match status" value="1"/>
</dbReference>
<feature type="domain" description="Lipoyl-binding" evidence="9">
    <location>
        <begin position="69"/>
        <end position="146"/>
    </location>
</feature>
<feature type="compositionally biased region" description="Low complexity" evidence="8">
    <location>
        <begin position="169"/>
        <end position="184"/>
    </location>
</feature>
<comment type="cofactor">
    <cofactor evidence="1 7">
        <name>(R)-lipoate</name>
        <dbReference type="ChEBI" id="CHEBI:83088"/>
    </cofactor>
</comment>
<keyword evidence="12" id="KW-1185">Reference proteome</keyword>
<comment type="caution">
    <text evidence="11">The sequence shown here is derived from an EMBL/GenBank/DDBJ whole genome shotgun (WGS) entry which is preliminary data.</text>
</comment>
<feature type="domain" description="Peripheral subunit-binding (PSBD)" evidence="10">
    <location>
        <begin position="203"/>
        <end position="240"/>
    </location>
</feature>
<dbReference type="PROSITE" id="PS51826">
    <property type="entry name" value="PSBD"/>
    <property type="match status" value="1"/>
</dbReference>
<dbReference type="PROSITE" id="PS50968">
    <property type="entry name" value="BIOTINYL_LIPOYL"/>
    <property type="match status" value="1"/>
</dbReference>
<name>A0ABP1FZY5_9CHLO</name>
<evidence type="ECO:0000256" key="6">
    <source>
        <dbReference type="ARBA" id="ARBA00023315"/>
    </source>
</evidence>
<dbReference type="EMBL" id="CAXHTA020000009">
    <property type="protein sequence ID" value="CAL5223687.1"/>
    <property type="molecule type" value="Genomic_DNA"/>
</dbReference>
<evidence type="ECO:0000259" key="10">
    <source>
        <dbReference type="PROSITE" id="PS51826"/>
    </source>
</evidence>
<evidence type="ECO:0000256" key="5">
    <source>
        <dbReference type="ARBA" id="ARBA00022946"/>
    </source>
</evidence>
<dbReference type="SUPFAM" id="SSF47005">
    <property type="entry name" value="Peripheral subunit-binding domain of 2-oxo acid dehydrogenase complex"/>
    <property type="match status" value="1"/>
</dbReference>
<dbReference type="Gene3D" id="3.30.559.10">
    <property type="entry name" value="Chloramphenicol acetyltransferase-like domain"/>
    <property type="match status" value="1"/>
</dbReference>
<dbReference type="PANTHER" id="PTHR43178:SF14">
    <property type="entry name" value="LIPOAMIDE ACYLTRANSFERASE COMPONENT OF BRANCHED-CHAIN ALPHA-KETO ACID DEHYDROGENASE COMPLEX, MITOCHONDRIAL"/>
    <property type="match status" value="1"/>
</dbReference>
<dbReference type="Gene3D" id="2.40.50.100">
    <property type="match status" value="1"/>
</dbReference>
<dbReference type="Pfam" id="PF00364">
    <property type="entry name" value="Biotin_lipoyl"/>
    <property type="match status" value="1"/>
</dbReference>